<dbReference type="OMA" id="YDPPDPP"/>
<dbReference type="Gene3D" id="3.40.50.300">
    <property type="entry name" value="P-loop containing nucleotide triphosphate hydrolases"/>
    <property type="match status" value="1"/>
</dbReference>
<keyword evidence="2" id="KW-1185">Reference proteome</keyword>
<organism evidence="1 2">
    <name type="scientific">Stegodyphus mimosarum</name>
    <name type="common">African social velvet spider</name>
    <dbReference type="NCBI Taxonomy" id="407821"/>
    <lineage>
        <taxon>Eukaryota</taxon>
        <taxon>Metazoa</taxon>
        <taxon>Ecdysozoa</taxon>
        <taxon>Arthropoda</taxon>
        <taxon>Chelicerata</taxon>
        <taxon>Arachnida</taxon>
        <taxon>Araneae</taxon>
        <taxon>Araneomorphae</taxon>
        <taxon>Entelegynae</taxon>
        <taxon>Eresoidea</taxon>
        <taxon>Eresidae</taxon>
        <taxon>Stegodyphus</taxon>
    </lineage>
</organism>
<evidence type="ECO:0000313" key="1">
    <source>
        <dbReference type="EMBL" id="KFM73370.1"/>
    </source>
</evidence>
<dbReference type="Pfam" id="PF13238">
    <property type="entry name" value="AAA_18"/>
    <property type="match status" value="1"/>
</dbReference>
<evidence type="ECO:0000313" key="2">
    <source>
        <dbReference type="Proteomes" id="UP000054359"/>
    </source>
</evidence>
<dbReference type="AlphaFoldDB" id="A0A087U7N1"/>
<dbReference type="InterPro" id="IPR027417">
    <property type="entry name" value="P-loop_NTPase"/>
</dbReference>
<dbReference type="Proteomes" id="UP000054359">
    <property type="component" value="Unassembled WGS sequence"/>
</dbReference>
<dbReference type="GO" id="GO:0016301">
    <property type="term" value="F:kinase activity"/>
    <property type="evidence" value="ECO:0007669"/>
    <property type="project" value="UniProtKB-KW"/>
</dbReference>
<dbReference type="PANTHER" id="PTHR10285">
    <property type="entry name" value="URIDINE KINASE"/>
    <property type="match status" value="1"/>
</dbReference>
<keyword evidence="1" id="KW-0808">Transferase</keyword>
<accession>A0A087U7N1</accession>
<protein>
    <submittedName>
        <fullName evidence="1">Nicotinamide riboside kinase 1</fullName>
    </submittedName>
</protein>
<proteinExistence type="predicted"/>
<reference evidence="1 2" key="1">
    <citation type="submission" date="2013-11" db="EMBL/GenBank/DDBJ databases">
        <title>Genome sequencing of Stegodyphus mimosarum.</title>
        <authorList>
            <person name="Bechsgaard J."/>
        </authorList>
    </citation>
    <scope>NUCLEOTIDE SEQUENCE [LARGE SCALE GENOMIC DNA]</scope>
</reference>
<dbReference type="STRING" id="407821.A0A087U7N1"/>
<keyword evidence="1" id="KW-0418">Kinase</keyword>
<sequence>MTSIIKSIMDTKWILVGISGCTNAGKTTLASFLNEKYPGCVIVNQDHFFRSENSEHHIHIPELNHKNWERLEAVDWEAMMENLSEVTSKNPRNEKSLLIVEGHIIFNHPIVRNLFHKKYFLTLSKDECFKRRCTRVYDPADVPGYFEQCVWPMYLLNLEDVKENCSDVIYLDGASNLKQITEFVLSDLQAFFQEKL</sequence>
<dbReference type="OrthoDB" id="10041966at2759"/>
<dbReference type="EMBL" id="KK118590">
    <property type="protein sequence ID" value="KFM73370.1"/>
    <property type="molecule type" value="Genomic_DNA"/>
</dbReference>
<feature type="non-terminal residue" evidence="1">
    <location>
        <position position="196"/>
    </location>
</feature>
<gene>
    <name evidence="1" type="ORF">X975_20474</name>
</gene>
<name>A0A087U7N1_STEMI</name>
<dbReference type="SUPFAM" id="SSF52540">
    <property type="entry name" value="P-loop containing nucleoside triphosphate hydrolases"/>
    <property type="match status" value="1"/>
</dbReference>